<dbReference type="InterPro" id="IPR002033">
    <property type="entry name" value="TatC"/>
</dbReference>
<feature type="compositionally biased region" description="Acidic residues" evidence="6">
    <location>
        <begin position="50"/>
        <end position="76"/>
    </location>
</feature>
<feature type="transmembrane region" description="Helical" evidence="5">
    <location>
        <begin position="528"/>
        <end position="550"/>
    </location>
</feature>
<dbReference type="EMBL" id="CP026309">
    <property type="protein sequence ID" value="AUV83523.1"/>
    <property type="molecule type" value="Genomic_DNA"/>
</dbReference>
<feature type="transmembrane region" description="Helical" evidence="5">
    <location>
        <begin position="470"/>
        <end position="494"/>
    </location>
</feature>
<evidence type="ECO:0000256" key="1">
    <source>
        <dbReference type="ARBA" id="ARBA00004141"/>
    </source>
</evidence>
<protein>
    <recommendedName>
        <fullName evidence="5">Sec-independent protein translocase protein TatC</fullName>
    </recommendedName>
</protein>
<evidence type="ECO:0000256" key="5">
    <source>
        <dbReference type="HAMAP-Rule" id="MF_00902"/>
    </source>
</evidence>
<dbReference type="AlphaFoldDB" id="A0A2I8VNM3"/>
<comment type="function">
    <text evidence="5">Part of the twin-arginine translocation (Tat) system that transports large folded proteins containing a characteristic twin-arginine motif in their signal peptide across membranes.</text>
</comment>
<dbReference type="GO" id="GO:0043953">
    <property type="term" value="P:protein transport by the Tat complex"/>
    <property type="evidence" value="ECO:0007669"/>
    <property type="project" value="UniProtKB-UniRule"/>
</dbReference>
<sequence length="552" mass="57916">MGDDSEPDGSRPDDADDSADADAVVEAERPSDAERPASGADSTPGAGSDSDTDTDTDADADADPDAGSDSDADTADSTDAVDGTSTPDGDGPAGADTDGPDVAADVDSSDTDEAPGAPDDIDWTTYAAGDRDDDGVPNPTPPPTSVAGDDPDPESTDSDDNEDTAFASAAVDEQSDATDGRSDATDESPTDAADADADDPPPSSPVEDGDTDTDSTGSGADTDSTDSDADTDFDFGEPRTDDPVETSDADDTTASAAPTETSASTPVVEPESTDDAPADARDAPATSSEVVEEDPAYDPTLADEDDGFFDGPESDVEMPLADHIEEMVRRLGAVFLIAGVVGVVVFPIADDLVNFLWNTHIPGATTIESRRPRLYGPLELILTELKVAGLAGFIVGLPVFVYQTYRFMRPGLYPKERKYYLAAVPTSLILAFVGVAFAHFVVLPAIFAYFTSYTIGTAVIAFGLKETFGLILVLMGYMALVFQIPLFIMLAIMMNLVTRQWLTEKRLLFWGAFLGLSFLVSPDPTGMAPIIIAATMIVLFEGTLLLLRWVNR</sequence>
<evidence type="ECO:0000256" key="4">
    <source>
        <dbReference type="ARBA" id="ARBA00023136"/>
    </source>
</evidence>
<dbReference type="OrthoDB" id="198870at2157"/>
<keyword evidence="4 5" id="KW-0472">Membrane</keyword>
<organism evidence="7 8">
    <name type="scientific">Salinigranum rubrum</name>
    <dbReference type="NCBI Taxonomy" id="755307"/>
    <lineage>
        <taxon>Archaea</taxon>
        <taxon>Methanobacteriati</taxon>
        <taxon>Methanobacteriota</taxon>
        <taxon>Stenosarchaea group</taxon>
        <taxon>Halobacteria</taxon>
        <taxon>Halobacteriales</taxon>
        <taxon>Haloferacaceae</taxon>
        <taxon>Salinigranum</taxon>
    </lineage>
</organism>
<evidence type="ECO:0000256" key="6">
    <source>
        <dbReference type="SAM" id="MobiDB-lite"/>
    </source>
</evidence>
<feature type="transmembrane region" description="Helical" evidence="5">
    <location>
        <begin position="331"/>
        <end position="349"/>
    </location>
</feature>
<comment type="caution">
    <text evidence="5">Lacks conserved residue(s) required for the propagation of feature annotation.</text>
</comment>
<dbReference type="GO" id="GO:0009977">
    <property type="term" value="F:proton motive force dependent protein transmembrane transporter activity"/>
    <property type="evidence" value="ECO:0007669"/>
    <property type="project" value="TreeGrafter"/>
</dbReference>
<comment type="subcellular location">
    <subcellularLocation>
        <location evidence="5">Cell membrane</location>
        <topology evidence="5">Multi-pass membrane protein</topology>
    </subcellularLocation>
    <subcellularLocation>
        <location evidence="1">Membrane</location>
        <topology evidence="1">Multi-pass membrane protein</topology>
    </subcellularLocation>
</comment>
<evidence type="ECO:0000313" key="8">
    <source>
        <dbReference type="Proteomes" id="UP000236584"/>
    </source>
</evidence>
<keyword evidence="2 5" id="KW-0812">Transmembrane</keyword>
<dbReference type="GO" id="GO:0033281">
    <property type="term" value="C:TAT protein transport complex"/>
    <property type="evidence" value="ECO:0007669"/>
    <property type="project" value="UniProtKB-UniRule"/>
</dbReference>
<keyword evidence="5" id="KW-1003">Cell membrane</keyword>
<keyword evidence="3 5" id="KW-1133">Transmembrane helix</keyword>
<dbReference type="Pfam" id="PF00902">
    <property type="entry name" value="TatC"/>
    <property type="match status" value="1"/>
</dbReference>
<feature type="compositionally biased region" description="Low complexity" evidence="6">
    <location>
        <begin position="252"/>
        <end position="266"/>
    </location>
</feature>
<dbReference type="Proteomes" id="UP000236584">
    <property type="component" value="Chromosome"/>
</dbReference>
<dbReference type="PRINTS" id="PR01840">
    <property type="entry name" value="TATCFAMILY"/>
</dbReference>
<feature type="compositionally biased region" description="Acidic residues" evidence="6">
    <location>
        <begin position="185"/>
        <end position="199"/>
    </location>
</feature>
<feature type="compositionally biased region" description="Acidic residues" evidence="6">
    <location>
        <begin position="290"/>
        <end position="305"/>
    </location>
</feature>
<proteinExistence type="inferred from homology"/>
<feature type="compositionally biased region" description="Acidic residues" evidence="6">
    <location>
        <begin position="14"/>
        <end position="25"/>
    </location>
</feature>
<keyword evidence="5" id="KW-0653">Protein transport</keyword>
<keyword evidence="5" id="KW-0813">Transport</keyword>
<feature type="compositionally biased region" description="Acidic residues" evidence="6">
    <location>
        <begin position="149"/>
        <end position="163"/>
    </location>
</feature>
<dbReference type="KEGG" id="srub:C2R22_19300"/>
<dbReference type="PANTHER" id="PTHR30371:SF0">
    <property type="entry name" value="SEC-INDEPENDENT PROTEIN TRANSLOCASE PROTEIN TATC, CHLOROPLASTIC-RELATED"/>
    <property type="match status" value="1"/>
</dbReference>
<keyword evidence="8" id="KW-1185">Reference proteome</keyword>
<comment type="subunit">
    <text evidence="5">Forms a complex with TatA.</text>
</comment>
<reference evidence="7 8" key="1">
    <citation type="submission" date="2018-01" db="EMBL/GenBank/DDBJ databases">
        <title>Complete genome sequence of Salinigranum rubrum GX10T, an extremely halophilic archaeon isolated from a marine solar saltern.</title>
        <authorList>
            <person name="Han S."/>
        </authorList>
    </citation>
    <scope>NUCLEOTIDE SEQUENCE [LARGE SCALE GENOMIC DNA]</scope>
    <source>
        <strain evidence="7 8">GX10</strain>
    </source>
</reference>
<feature type="compositionally biased region" description="Low complexity" evidence="6">
    <location>
        <begin position="77"/>
        <end position="106"/>
    </location>
</feature>
<feature type="transmembrane region" description="Helical" evidence="5">
    <location>
        <begin position="387"/>
        <end position="407"/>
    </location>
</feature>
<keyword evidence="5" id="KW-0811">Translocation</keyword>
<feature type="transmembrane region" description="Helical" evidence="5">
    <location>
        <begin position="419"/>
        <end position="450"/>
    </location>
</feature>
<accession>A0A2I8VNM3</accession>
<feature type="compositionally biased region" description="Acidic residues" evidence="6">
    <location>
        <begin position="223"/>
        <end position="235"/>
    </location>
</feature>
<name>A0A2I8VNM3_9EURY</name>
<evidence type="ECO:0000313" key="7">
    <source>
        <dbReference type="EMBL" id="AUV83523.1"/>
    </source>
</evidence>
<gene>
    <name evidence="5" type="primary">tatC</name>
    <name evidence="7" type="ORF">C2R22_19300</name>
</gene>
<dbReference type="HAMAP" id="MF_00902">
    <property type="entry name" value="TatC"/>
    <property type="match status" value="1"/>
</dbReference>
<feature type="compositionally biased region" description="Basic and acidic residues" evidence="6">
    <location>
        <begin position="26"/>
        <end position="35"/>
    </location>
</feature>
<feature type="region of interest" description="Disordered" evidence="6">
    <location>
        <begin position="1"/>
        <end position="305"/>
    </location>
</feature>
<dbReference type="PANTHER" id="PTHR30371">
    <property type="entry name" value="SEC-INDEPENDENT PROTEIN TRANSLOCASE PROTEIN TATC"/>
    <property type="match status" value="1"/>
</dbReference>
<evidence type="ECO:0000256" key="3">
    <source>
        <dbReference type="ARBA" id="ARBA00022989"/>
    </source>
</evidence>
<evidence type="ECO:0000256" key="2">
    <source>
        <dbReference type="ARBA" id="ARBA00022692"/>
    </source>
</evidence>
<comment type="similarity">
    <text evidence="5">Belongs to the TatC family.</text>
</comment>
<dbReference type="GO" id="GO:0065002">
    <property type="term" value="P:intracellular protein transmembrane transport"/>
    <property type="evidence" value="ECO:0007669"/>
    <property type="project" value="TreeGrafter"/>
</dbReference>
<feature type="compositionally biased region" description="Low complexity" evidence="6">
    <location>
        <begin position="36"/>
        <end position="49"/>
    </location>
</feature>